<comment type="function">
    <text evidence="7">Catalyzes the formation of acetyl phosphate from acetate and ATP. Can also catalyze the reverse reaction.</text>
</comment>
<organism evidence="9 10">
    <name type="scientific">Hominiventricola aquisgranensis</name>
    <dbReference type="NCBI Taxonomy" id="3133164"/>
    <lineage>
        <taxon>Bacteria</taxon>
        <taxon>Bacillati</taxon>
        <taxon>Bacillota</taxon>
        <taxon>Clostridia</taxon>
        <taxon>Lachnospirales</taxon>
        <taxon>Lachnospiraceae</taxon>
        <taxon>Hominiventricola</taxon>
    </lineage>
</organism>
<dbReference type="PANTHER" id="PTHR21060">
    <property type="entry name" value="ACETATE KINASE"/>
    <property type="match status" value="1"/>
</dbReference>
<dbReference type="HAMAP" id="MF_00020">
    <property type="entry name" value="Acetate_kinase"/>
    <property type="match status" value="1"/>
</dbReference>
<evidence type="ECO:0000256" key="7">
    <source>
        <dbReference type="HAMAP-Rule" id="MF_00020"/>
    </source>
</evidence>
<feature type="binding site" evidence="7">
    <location>
        <position position="7"/>
    </location>
    <ligand>
        <name>Mg(2+)</name>
        <dbReference type="ChEBI" id="CHEBI:18420"/>
    </ligand>
</feature>
<dbReference type="InterPro" id="IPR023865">
    <property type="entry name" value="Aliphatic_acid_kinase_CS"/>
</dbReference>
<dbReference type="SUPFAM" id="SSF53067">
    <property type="entry name" value="Actin-like ATPase domain"/>
    <property type="match status" value="2"/>
</dbReference>
<gene>
    <name evidence="7" type="primary">ackA</name>
    <name evidence="9" type="ORF">WMO62_03195</name>
</gene>
<dbReference type="Gene3D" id="3.30.420.40">
    <property type="match status" value="2"/>
</dbReference>
<feature type="binding site" evidence="7">
    <location>
        <begin position="284"/>
        <end position="286"/>
    </location>
    <ligand>
        <name>ATP</name>
        <dbReference type="ChEBI" id="CHEBI:30616"/>
    </ligand>
</feature>
<sequence>MKILVINCGSSSLKYQLIDMTDESVLAKGLCERIGIDGSKLTHQVPGKDKYIVEKAMPDHKVAIGLVLEALQDAEHGVVKSTDEIAAVGHRVLHAGTKYCESIVVNDDVKKVIRECFDLGPLHNPANLMGIEACEAVMPGKANVAVWDTAFGMAMPEKAYLYAIPHEYYEKYSIRRYGFHGTSHMFVSGEAIKFGNLDPENAKVIVCHLGNGASISASIGGKCVDTSMGLTPLEGLIMGTRSGDIDPAVCQFICNKEGIDINEMLNILNKKSGILGMSGGISSDFRDIEKAKEEGNHLADVALQAFVYRVAKYIGAYTAAMNGVDAIAFTAGVGENDKATRKAVCEYLGYLGVKIDDEANDIRGERRVISAADSKVKVMLIPTNEELAIARETLRLTK</sequence>
<keyword evidence="10" id="KW-1185">Reference proteome</keyword>
<dbReference type="PROSITE" id="PS01075">
    <property type="entry name" value="ACETATE_KINASE_1"/>
    <property type="match status" value="1"/>
</dbReference>
<evidence type="ECO:0000256" key="6">
    <source>
        <dbReference type="ARBA" id="ARBA00022840"/>
    </source>
</evidence>
<evidence type="ECO:0000256" key="5">
    <source>
        <dbReference type="ARBA" id="ARBA00022777"/>
    </source>
</evidence>
<evidence type="ECO:0000256" key="8">
    <source>
        <dbReference type="RuleBase" id="RU003835"/>
    </source>
</evidence>
<comment type="cofactor">
    <cofactor evidence="7">
        <name>Mg(2+)</name>
        <dbReference type="ChEBI" id="CHEBI:18420"/>
    </cofactor>
    <cofactor evidence="7">
        <name>Mn(2+)</name>
        <dbReference type="ChEBI" id="CHEBI:29035"/>
    </cofactor>
    <text evidence="7">Mg(2+). Can also accept Mn(2+).</text>
</comment>
<dbReference type="PIRSF" id="PIRSF000722">
    <property type="entry name" value="Acetate_prop_kin"/>
    <property type="match status" value="1"/>
</dbReference>
<evidence type="ECO:0000313" key="9">
    <source>
        <dbReference type="EMBL" id="MEQ2577847.1"/>
    </source>
</evidence>
<dbReference type="EC" id="2.7.2.1" evidence="7"/>
<keyword evidence="7" id="KW-0460">Magnesium</keyword>
<reference evidence="9 10" key="1">
    <citation type="submission" date="2024-03" db="EMBL/GenBank/DDBJ databases">
        <title>Human intestinal bacterial collection.</title>
        <authorList>
            <person name="Pauvert C."/>
            <person name="Hitch T.C.A."/>
            <person name="Clavel T."/>
        </authorList>
    </citation>
    <scope>NUCLEOTIDE SEQUENCE [LARGE SCALE GENOMIC DNA]</scope>
    <source>
        <strain evidence="9 10">CLA-AA-H78B</strain>
    </source>
</reference>
<feature type="active site" description="Proton donor/acceptor" evidence="7">
    <location>
        <position position="148"/>
    </location>
</feature>
<name>A0ABV1HY46_9FIRM</name>
<keyword evidence="7" id="KW-0479">Metal-binding</keyword>
<protein>
    <recommendedName>
        <fullName evidence="7">Acetate kinase</fullName>
        <ecNumber evidence="7">2.7.2.1</ecNumber>
    </recommendedName>
    <alternativeName>
        <fullName evidence="7">Acetokinase</fullName>
    </alternativeName>
</protein>
<proteinExistence type="inferred from homology"/>
<keyword evidence="4 7" id="KW-0547">Nucleotide-binding</keyword>
<feature type="site" description="Transition state stabilizer" evidence="7">
    <location>
        <position position="241"/>
    </location>
</feature>
<accession>A0ABV1HY46</accession>
<dbReference type="PRINTS" id="PR00471">
    <property type="entry name" value="ACETATEKNASE"/>
</dbReference>
<comment type="subcellular location">
    <subcellularLocation>
        <location evidence="7">Cytoplasm</location>
    </subcellularLocation>
</comment>
<keyword evidence="3 7" id="KW-0808">Transferase</keyword>
<evidence type="ECO:0000313" key="10">
    <source>
        <dbReference type="Proteomes" id="UP001470288"/>
    </source>
</evidence>
<feature type="binding site" evidence="7">
    <location>
        <position position="91"/>
    </location>
    <ligand>
        <name>substrate</name>
    </ligand>
</feature>
<keyword evidence="5 7" id="KW-0418">Kinase</keyword>
<evidence type="ECO:0000256" key="2">
    <source>
        <dbReference type="ARBA" id="ARBA00022490"/>
    </source>
</evidence>
<dbReference type="PANTHER" id="PTHR21060:SF15">
    <property type="entry name" value="ACETATE KINASE-RELATED"/>
    <property type="match status" value="1"/>
</dbReference>
<feature type="site" description="Transition state stabilizer" evidence="7">
    <location>
        <position position="180"/>
    </location>
</feature>
<dbReference type="InterPro" id="IPR004372">
    <property type="entry name" value="Ac/propionate_kinase"/>
</dbReference>
<evidence type="ECO:0000256" key="4">
    <source>
        <dbReference type="ARBA" id="ARBA00022741"/>
    </source>
</evidence>
<feature type="binding site" evidence="7">
    <location>
        <position position="14"/>
    </location>
    <ligand>
        <name>ATP</name>
        <dbReference type="ChEBI" id="CHEBI:30616"/>
    </ligand>
</feature>
<comment type="caution">
    <text evidence="9">The sequence shown here is derived from an EMBL/GenBank/DDBJ whole genome shotgun (WGS) entry which is preliminary data.</text>
</comment>
<dbReference type="Pfam" id="PF00871">
    <property type="entry name" value="Acetate_kinase"/>
    <property type="match status" value="1"/>
</dbReference>
<keyword evidence="6 7" id="KW-0067">ATP-binding</keyword>
<dbReference type="GO" id="GO:0008776">
    <property type="term" value="F:acetate kinase activity"/>
    <property type="evidence" value="ECO:0007669"/>
    <property type="project" value="UniProtKB-EC"/>
</dbReference>
<dbReference type="Proteomes" id="UP001470288">
    <property type="component" value="Unassembled WGS sequence"/>
</dbReference>
<comment type="similarity">
    <text evidence="1 7 8">Belongs to the acetokinase family.</text>
</comment>
<dbReference type="InterPro" id="IPR043129">
    <property type="entry name" value="ATPase_NBD"/>
</dbReference>
<keyword evidence="2 7" id="KW-0963">Cytoplasm</keyword>
<comment type="subunit">
    <text evidence="7">Homodimer.</text>
</comment>
<dbReference type="RefSeq" id="WP_118440722.1">
    <property type="nucleotide sequence ID" value="NZ_JBBMFC010000004.1"/>
</dbReference>
<dbReference type="CDD" id="cd24010">
    <property type="entry name" value="ASKHA_NBD_AcK_PK"/>
    <property type="match status" value="1"/>
</dbReference>
<comment type="pathway">
    <text evidence="7">Metabolic intermediate biosynthesis; acetyl-CoA biosynthesis; acetyl-CoA from acetate: step 1/2.</text>
</comment>
<comment type="catalytic activity">
    <reaction evidence="7">
        <text>acetate + ATP = acetyl phosphate + ADP</text>
        <dbReference type="Rhea" id="RHEA:11352"/>
        <dbReference type="ChEBI" id="CHEBI:22191"/>
        <dbReference type="ChEBI" id="CHEBI:30089"/>
        <dbReference type="ChEBI" id="CHEBI:30616"/>
        <dbReference type="ChEBI" id="CHEBI:456216"/>
        <dbReference type="EC" id="2.7.2.1"/>
    </reaction>
</comment>
<dbReference type="InterPro" id="IPR000890">
    <property type="entry name" value="Aliphatic_acid_kin_short-chain"/>
</dbReference>
<dbReference type="NCBIfam" id="TIGR00016">
    <property type="entry name" value="ackA"/>
    <property type="match status" value="1"/>
</dbReference>
<dbReference type="PROSITE" id="PS01076">
    <property type="entry name" value="ACETATE_KINASE_2"/>
    <property type="match status" value="1"/>
</dbReference>
<evidence type="ECO:0000256" key="3">
    <source>
        <dbReference type="ARBA" id="ARBA00022679"/>
    </source>
</evidence>
<feature type="binding site" evidence="7">
    <location>
        <begin position="208"/>
        <end position="212"/>
    </location>
    <ligand>
        <name>ATP</name>
        <dbReference type="ChEBI" id="CHEBI:30616"/>
    </ligand>
</feature>
<feature type="binding site" evidence="7">
    <location>
        <position position="385"/>
    </location>
    <ligand>
        <name>Mg(2+)</name>
        <dbReference type="ChEBI" id="CHEBI:18420"/>
    </ligand>
</feature>
<dbReference type="EMBL" id="JBBMFC010000004">
    <property type="protein sequence ID" value="MEQ2577847.1"/>
    <property type="molecule type" value="Genomic_DNA"/>
</dbReference>
<feature type="binding site" evidence="7">
    <location>
        <begin position="332"/>
        <end position="336"/>
    </location>
    <ligand>
        <name>ATP</name>
        <dbReference type="ChEBI" id="CHEBI:30616"/>
    </ligand>
</feature>
<evidence type="ECO:0000256" key="1">
    <source>
        <dbReference type="ARBA" id="ARBA00008748"/>
    </source>
</evidence>